<dbReference type="RefSeq" id="WP_114066950.1">
    <property type="nucleotide sequence ID" value="NZ_CP030850.1"/>
</dbReference>
<reference evidence="2 3" key="1">
    <citation type="submission" date="2018-07" db="EMBL/GenBank/DDBJ databases">
        <title>Genome sequencing of Runella.</title>
        <authorList>
            <person name="Baek M.-G."/>
            <person name="Yi H."/>
        </authorList>
    </citation>
    <scope>NUCLEOTIDE SEQUENCE [LARGE SCALE GENOMIC DNA]</scope>
    <source>
        <strain evidence="2 3">HYN0085</strain>
    </source>
</reference>
<dbReference type="NCBIfam" id="TIGR03519">
    <property type="entry name" value="T9SS_PorP_fam"/>
    <property type="match status" value="1"/>
</dbReference>
<evidence type="ECO:0008006" key="4">
    <source>
        <dbReference type="Google" id="ProtNLM"/>
    </source>
</evidence>
<gene>
    <name evidence="2" type="ORF">DR864_10645</name>
</gene>
<evidence type="ECO:0000313" key="2">
    <source>
        <dbReference type="EMBL" id="AXE18165.1"/>
    </source>
</evidence>
<protein>
    <recommendedName>
        <fullName evidence="4">Type IX secretion system membrane protein, PorP/SprF family</fullName>
    </recommendedName>
</protein>
<dbReference type="EMBL" id="CP030850">
    <property type="protein sequence ID" value="AXE18165.1"/>
    <property type="molecule type" value="Genomic_DNA"/>
</dbReference>
<name>A0A344THP4_9BACT</name>
<evidence type="ECO:0000256" key="1">
    <source>
        <dbReference type="SAM" id="SignalP"/>
    </source>
</evidence>
<dbReference type="KEGG" id="run:DR864_10645"/>
<feature type="chain" id="PRO_5016880241" description="Type IX secretion system membrane protein, PorP/SprF family" evidence="1">
    <location>
        <begin position="27"/>
        <end position="335"/>
    </location>
</feature>
<dbReference type="Proteomes" id="UP000251993">
    <property type="component" value="Chromosome"/>
</dbReference>
<proteinExistence type="predicted"/>
<organism evidence="2 3">
    <name type="scientific">Runella rosea</name>
    <dbReference type="NCBI Taxonomy" id="2259595"/>
    <lineage>
        <taxon>Bacteria</taxon>
        <taxon>Pseudomonadati</taxon>
        <taxon>Bacteroidota</taxon>
        <taxon>Cytophagia</taxon>
        <taxon>Cytophagales</taxon>
        <taxon>Spirosomataceae</taxon>
        <taxon>Runella</taxon>
    </lineage>
</organism>
<keyword evidence="1" id="KW-0732">Signal</keyword>
<dbReference type="InterPro" id="IPR019861">
    <property type="entry name" value="PorP/SprF_Bacteroidetes"/>
</dbReference>
<dbReference type="Pfam" id="PF11751">
    <property type="entry name" value="PorP_SprF"/>
    <property type="match status" value="1"/>
</dbReference>
<feature type="signal peptide" evidence="1">
    <location>
        <begin position="1"/>
        <end position="26"/>
    </location>
</feature>
<keyword evidence="3" id="KW-1185">Reference proteome</keyword>
<sequence>MNNIIKQKWTMLLLLITLISSSKTWAQQDKMFSQYMFNMMALNPAYAGSRDVLSATALYRNQWGGMAGAPQTATFSIDMPVNRERVGLGLQLFNDQVGLENWTGAMLSYAFRIKLGERSTLALGLQGGAMSFRWDLSKANLGNNLTDPAFANNVSKILPNFGTGIYLSNDRSYIGVSVPYLIENNLSDYDSGDNRAKVRRHFYVISGFVIGRNNVKLKPSMMARYVQGTGLSLDGNLNLWFNDRIAVGMSYRHNRFSTYAGKIQEDISGKVLSGDALVGMLELQLSDQFRLGYSYDWTRNRLNQERKFLSIPTHEIMLRYEFGFSKSKILTPRYF</sequence>
<dbReference type="OrthoDB" id="1114455at2"/>
<dbReference type="AlphaFoldDB" id="A0A344THP4"/>
<evidence type="ECO:0000313" key="3">
    <source>
        <dbReference type="Proteomes" id="UP000251993"/>
    </source>
</evidence>
<accession>A0A344THP4</accession>